<dbReference type="eggNOG" id="KOG2806">
    <property type="taxonomic scope" value="Eukaryota"/>
</dbReference>
<protein>
    <recommendedName>
        <fullName evidence="5">LysM domain-containing protein</fullName>
    </recommendedName>
</protein>
<evidence type="ECO:0000259" key="5">
    <source>
        <dbReference type="PROSITE" id="PS51782"/>
    </source>
</evidence>
<organism evidence="6 7">
    <name type="scientific">Eutypa lata (strain UCR-EL1)</name>
    <name type="common">Grapevine dieback disease fungus</name>
    <name type="synonym">Eutypa armeniacae</name>
    <dbReference type="NCBI Taxonomy" id="1287681"/>
    <lineage>
        <taxon>Eukaryota</taxon>
        <taxon>Fungi</taxon>
        <taxon>Dikarya</taxon>
        <taxon>Ascomycota</taxon>
        <taxon>Pezizomycotina</taxon>
        <taxon>Sordariomycetes</taxon>
        <taxon>Xylariomycetidae</taxon>
        <taxon>Xylariales</taxon>
        <taxon>Diatrypaceae</taxon>
        <taxon>Eutypa</taxon>
    </lineage>
</organism>
<keyword evidence="7" id="KW-1185">Reference proteome</keyword>
<feature type="compositionally biased region" description="Low complexity" evidence="4">
    <location>
        <begin position="190"/>
        <end position="209"/>
    </location>
</feature>
<evidence type="ECO:0000256" key="1">
    <source>
        <dbReference type="ARBA" id="ARBA00022669"/>
    </source>
</evidence>
<dbReference type="AlphaFoldDB" id="M7T7T8"/>
<feature type="compositionally biased region" description="Low complexity" evidence="4">
    <location>
        <begin position="101"/>
        <end position="113"/>
    </location>
</feature>
<sequence length="335" mass="36022">MQLKTRLLYGLTVAGSAASKIKEWRAVQRQEGPVDPGTAPDCSSYDTASDASMDCQYFEDTWGLSHAEFVDYNPSVKENCSGIKVGNSYCVEVNYGLPRPTAASSTTSVGPTPTGDPKPSPTQDGLIDTCTTFYMAVPKDTCDKIVQKYGGTFTFDDFLKWNPEIGRDCSGLWAKYYYCVGVPGTPTAPPTTTTATTTTTKAPTGPTPTQDGIASNCQRYHLAVSGDNCQRIVDKYGAFGLAKFQGWNPAVGSDCSGLWLGYYYCIGIPGTPTSPTVKPTATCNPKAPTPTQPTAVCGCKKWHKVVSGNNCDNIAKKYGITSANFHKWNPKPARQ</sequence>
<feature type="region of interest" description="Disordered" evidence="4">
    <location>
        <begin position="101"/>
        <end position="123"/>
    </location>
</feature>
<dbReference type="SUPFAM" id="SSF54106">
    <property type="entry name" value="LysM domain"/>
    <property type="match status" value="3"/>
</dbReference>
<dbReference type="Gene3D" id="3.10.350.10">
    <property type="entry name" value="LysM domain"/>
    <property type="match status" value="4"/>
</dbReference>
<gene>
    <name evidence="6" type="ORF">UCREL1_10360</name>
</gene>
<name>M7T7T8_EUTLA</name>
<dbReference type="CDD" id="cd00118">
    <property type="entry name" value="LysM"/>
    <property type="match status" value="3"/>
</dbReference>
<evidence type="ECO:0000256" key="4">
    <source>
        <dbReference type="SAM" id="MobiDB-lite"/>
    </source>
</evidence>
<dbReference type="SMART" id="SM00257">
    <property type="entry name" value="LysM"/>
    <property type="match status" value="3"/>
</dbReference>
<feature type="domain" description="LysM" evidence="5">
    <location>
        <begin position="132"/>
        <end position="180"/>
    </location>
</feature>
<dbReference type="HOGENOM" id="CLU_010591_8_0_1"/>
<dbReference type="GO" id="GO:0008061">
    <property type="term" value="F:chitin binding"/>
    <property type="evidence" value="ECO:0007669"/>
    <property type="project" value="UniProtKB-KW"/>
</dbReference>
<dbReference type="InterPro" id="IPR018392">
    <property type="entry name" value="LysM"/>
</dbReference>
<feature type="domain" description="LysM" evidence="5">
    <location>
        <begin position="219"/>
        <end position="266"/>
    </location>
</feature>
<dbReference type="STRING" id="1287681.M7T7T8"/>
<reference evidence="7" key="1">
    <citation type="journal article" date="2013" name="Genome Announc.">
        <title>Draft genome sequence of the grapevine dieback fungus Eutypa lata UCR-EL1.</title>
        <authorList>
            <person name="Blanco-Ulate B."/>
            <person name="Rolshausen P.E."/>
            <person name="Cantu D."/>
        </authorList>
    </citation>
    <scope>NUCLEOTIDE SEQUENCE [LARGE SCALE GENOMIC DNA]</scope>
    <source>
        <strain evidence="7">UCR-EL1</strain>
    </source>
</reference>
<evidence type="ECO:0000313" key="7">
    <source>
        <dbReference type="Proteomes" id="UP000012174"/>
    </source>
</evidence>
<feature type="domain" description="LysM" evidence="5">
    <location>
        <begin position="301"/>
        <end position="335"/>
    </location>
</feature>
<dbReference type="EMBL" id="KB707404">
    <property type="protein sequence ID" value="EMR62710.1"/>
    <property type="molecule type" value="Genomic_DNA"/>
</dbReference>
<dbReference type="PROSITE" id="PS51782">
    <property type="entry name" value="LYSM"/>
    <property type="match status" value="3"/>
</dbReference>
<dbReference type="OrthoDB" id="2281372at2759"/>
<comment type="similarity">
    <text evidence="3">Belongs to the secreted LysM effector family.</text>
</comment>
<accession>M7T7T8</accession>
<dbReference type="InterPro" id="IPR052210">
    <property type="entry name" value="LysM1-like"/>
</dbReference>
<keyword evidence="2" id="KW-0843">Virulence</keyword>
<evidence type="ECO:0000256" key="3">
    <source>
        <dbReference type="ARBA" id="ARBA00044955"/>
    </source>
</evidence>
<dbReference type="OMA" id="DCNGFWA"/>
<feature type="region of interest" description="Disordered" evidence="4">
    <location>
        <begin position="189"/>
        <end position="209"/>
    </location>
</feature>
<dbReference type="InterPro" id="IPR036779">
    <property type="entry name" value="LysM_dom_sf"/>
</dbReference>
<dbReference type="KEGG" id="ela:UCREL1_10360"/>
<keyword evidence="1" id="KW-0147">Chitin-binding</keyword>
<dbReference type="Proteomes" id="UP000012174">
    <property type="component" value="Unassembled WGS sequence"/>
</dbReference>
<evidence type="ECO:0000313" key="6">
    <source>
        <dbReference type="EMBL" id="EMR62710.1"/>
    </source>
</evidence>
<evidence type="ECO:0000256" key="2">
    <source>
        <dbReference type="ARBA" id="ARBA00023026"/>
    </source>
</evidence>
<proteinExistence type="inferred from homology"/>
<dbReference type="Pfam" id="PF01476">
    <property type="entry name" value="LysM"/>
    <property type="match status" value="1"/>
</dbReference>
<dbReference type="PANTHER" id="PTHR34997">
    <property type="entry name" value="AM15"/>
    <property type="match status" value="1"/>
</dbReference>
<dbReference type="PANTHER" id="PTHR34997:SF1">
    <property type="entry name" value="PEPTIDOGLYCAN-BINDING LYSIN DOMAIN"/>
    <property type="match status" value="1"/>
</dbReference>